<proteinExistence type="predicted"/>
<dbReference type="EMBL" id="DXBX01000004">
    <property type="protein sequence ID" value="HIZ32028.1"/>
    <property type="molecule type" value="Genomic_DNA"/>
</dbReference>
<accession>A0A9D2E730</accession>
<protein>
    <submittedName>
        <fullName evidence="4">DUF4906 domain-containing protein</fullName>
    </submittedName>
</protein>
<evidence type="ECO:0000256" key="2">
    <source>
        <dbReference type="SAM" id="SignalP"/>
    </source>
</evidence>
<evidence type="ECO:0000313" key="4">
    <source>
        <dbReference type="EMBL" id="HIZ32028.1"/>
    </source>
</evidence>
<dbReference type="AlphaFoldDB" id="A0A9D2E730"/>
<evidence type="ECO:0000259" key="3">
    <source>
        <dbReference type="Pfam" id="PF16249"/>
    </source>
</evidence>
<evidence type="ECO:0000256" key="1">
    <source>
        <dbReference type="SAM" id="MobiDB-lite"/>
    </source>
</evidence>
<comment type="caution">
    <text evidence="4">The sequence shown here is derived from an EMBL/GenBank/DDBJ whole genome shotgun (WGS) entry which is preliminary data.</text>
</comment>
<dbReference type="GO" id="GO:0009279">
    <property type="term" value="C:cell outer membrane"/>
    <property type="evidence" value="ECO:0007669"/>
    <property type="project" value="UniProtKB-SubCell"/>
</dbReference>
<reference evidence="4" key="1">
    <citation type="journal article" date="2021" name="PeerJ">
        <title>Extensive microbial diversity within the chicken gut microbiome revealed by metagenomics and culture.</title>
        <authorList>
            <person name="Gilroy R."/>
            <person name="Ravi A."/>
            <person name="Getino M."/>
            <person name="Pursley I."/>
            <person name="Horton D.L."/>
            <person name="Alikhan N.F."/>
            <person name="Baker D."/>
            <person name="Gharbi K."/>
            <person name="Hall N."/>
            <person name="Watson M."/>
            <person name="Adriaenssens E.M."/>
            <person name="Foster-Nyarko E."/>
            <person name="Jarju S."/>
            <person name="Secka A."/>
            <person name="Antonio M."/>
            <person name="Oren A."/>
            <person name="Chaudhuri R.R."/>
            <person name="La Ragione R."/>
            <person name="Hildebrand F."/>
            <person name="Pallen M.J."/>
        </authorList>
    </citation>
    <scope>NUCLEOTIDE SEQUENCE</scope>
    <source>
        <strain evidence="4">ChiHjej9B8-1298</strain>
    </source>
</reference>
<reference evidence="4" key="2">
    <citation type="submission" date="2021-04" db="EMBL/GenBank/DDBJ databases">
        <authorList>
            <person name="Gilroy R."/>
        </authorList>
    </citation>
    <scope>NUCLEOTIDE SEQUENCE</scope>
    <source>
        <strain evidence="4">ChiHjej9B8-1298</strain>
    </source>
</reference>
<sequence length="823" mass="92086">MKKILTLLCALATLAACQDDLAPDNGTGATAEGLTDIYLAQTGMPVIVTRNGEAATTDDNRVESVILFVFNEQGALLNTPVQQSVTQVAAPSGVAEADKNHTFYRFRAYLPKEKHSLHAVCNYDADEASTLIESISGEHTSDTDLDALKAATLQISSVDEAYKGVYLMEGSTSELKGTITIPVKRVVSRHTFTVTFAPEKEGDQFKLSSMSLFNVPAQSKLVQDEYVYETHHTQNWENDAVYFQGNSAQTPTTIPADYYLGTDPGDYPEKAGNDDFVSGTEMLDVTQGTDQLKHETYTATAHLFENRRGGLSAEEVHTALQLTDYPEDERERIRQLFKRDLATNHSSVYRDKDDYYPCATCLVIEGIYDRAGENSFTSKVRYFVYLGRDNFGDFNVERNTDYRYEITISAADEIDTRIATKNLDQLDFSVSKQDRPFDAHYNVREALIYASNAWEVYVENPDETPWLEVSTSPVYHARALGASQEGDDNGRAYAQFRLTGSESLKYIYIHTDEYVPHRELAEATLTANGQLKPRTGTIVAKCGTVEKRFTVTQYPAQLVSVQENNIAGMGTGQTRYFFVERITEEKYKDWGFRGFWNLTLDNLISTGYYDGLSNTRKEYVSAFWGDKDSDSFDYRTKQINDPAPLELDGAQDAAYWQAYNEDGDFIQPEGNAIFNLSTSFALGYALAKNRDRNGNGRIDYNEILWYLPARKQLQAIAKAINSKQLYGTDTDDVGNMLPLTLDGSYWSSTPSVSDKYGITTGRAYYVKMDAEGSEAIGLRDQSFNVIVCRDAEDVWYGPETGSGQGDVNLHPGWEDEDENMPGK</sequence>
<evidence type="ECO:0000313" key="5">
    <source>
        <dbReference type="Proteomes" id="UP000824028"/>
    </source>
</evidence>
<feature type="compositionally biased region" description="Acidic residues" evidence="1">
    <location>
        <begin position="814"/>
        <end position="823"/>
    </location>
</feature>
<feature type="signal peptide" evidence="2">
    <location>
        <begin position="1"/>
        <end position="18"/>
    </location>
</feature>
<feature type="chain" id="PRO_5038670666" evidence="2">
    <location>
        <begin position="19"/>
        <end position="823"/>
    </location>
</feature>
<feature type="region of interest" description="Disordered" evidence="1">
    <location>
        <begin position="797"/>
        <end position="823"/>
    </location>
</feature>
<dbReference type="Pfam" id="PF16249">
    <property type="entry name" value="DUF4906"/>
    <property type="match status" value="1"/>
</dbReference>
<dbReference type="PROSITE" id="PS51257">
    <property type="entry name" value="PROKAR_LIPOPROTEIN"/>
    <property type="match status" value="1"/>
</dbReference>
<gene>
    <name evidence="4" type="ORF">H9814_00560</name>
</gene>
<keyword evidence="2" id="KW-0732">Signal</keyword>
<dbReference type="InterPro" id="IPR032594">
    <property type="entry name" value="DUF4906"/>
</dbReference>
<organism evidence="4 5">
    <name type="scientific">Candidatus Bacteroides merdigallinarum</name>
    <dbReference type="NCBI Taxonomy" id="2838473"/>
    <lineage>
        <taxon>Bacteria</taxon>
        <taxon>Pseudomonadati</taxon>
        <taxon>Bacteroidota</taxon>
        <taxon>Bacteroidia</taxon>
        <taxon>Bacteroidales</taxon>
        <taxon>Bacteroidaceae</taxon>
        <taxon>Bacteroides</taxon>
    </lineage>
</organism>
<dbReference type="PROSITE" id="PS00018">
    <property type="entry name" value="EF_HAND_1"/>
    <property type="match status" value="1"/>
</dbReference>
<feature type="domain" description="DUF4906" evidence="3">
    <location>
        <begin position="358"/>
        <end position="406"/>
    </location>
</feature>
<name>A0A9D2E730_9BACE</name>
<dbReference type="Gene3D" id="2.60.40.3690">
    <property type="match status" value="1"/>
</dbReference>
<dbReference type="InterPro" id="IPR018247">
    <property type="entry name" value="EF_Hand_1_Ca_BS"/>
</dbReference>
<dbReference type="Proteomes" id="UP000824028">
    <property type="component" value="Unassembled WGS sequence"/>
</dbReference>